<name>A0AAF3JA41_9BILA</name>
<keyword evidence="2" id="KW-0158">Chromosome</keyword>
<keyword evidence="5 7" id="KW-0067">ATP-binding</keyword>
<dbReference type="GO" id="GO:0004672">
    <property type="term" value="F:protein kinase activity"/>
    <property type="evidence" value="ECO:0007669"/>
    <property type="project" value="InterPro"/>
</dbReference>
<evidence type="ECO:0000256" key="2">
    <source>
        <dbReference type="ARBA" id="ARBA00022454"/>
    </source>
</evidence>
<dbReference type="PANTHER" id="PTHR14030">
    <property type="entry name" value="MITOTIC CHECKPOINT SERINE/THREONINE-PROTEIN KINASE BUB1"/>
    <property type="match status" value="1"/>
</dbReference>
<evidence type="ECO:0000256" key="5">
    <source>
        <dbReference type="ARBA" id="ARBA00022840"/>
    </source>
</evidence>
<feature type="binding site" evidence="7">
    <location>
        <position position="618"/>
    </location>
    <ligand>
        <name>ATP</name>
        <dbReference type="ChEBI" id="CHEBI:30616"/>
    </ligand>
</feature>
<dbReference type="GO" id="GO:0032991">
    <property type="term" value="C:protein-containing complex"/>
    <property type="evidence" value="ECO:0007669"/>
    <property type="project" value="UniProtKB-ARBA"/>
</dbReference>
<dbReference type="SMART" id="SM00220">
    <property type="entry name" value="S_TKc"/>
    <property type="match status" value="1"/>
</dbReference>
<dbReference type="Gene3D" id="1.10.510.10">
    <property type="entry name" value="Transferase(Phosphotransferase) domain 1"/>
    <property type="match status" value="1"/>
</dbReference>
<evidence type="ECO:0000313" key="11">
    <source>
        <dbReference type="WBParaSite" id="MBELARI_LOCUS6070"/>
    </source>
</evidence>
<feature type="domain" description="Protein kinase" evidence="9">
    <location>
        <begin position="590"/>
        <end position="884"/>
    </location>
</feature>
<dbReference type="WBParaSite" id="MBELARI_LOCUS6070">
    <property type="protein sequence ID" value="MBELARI_LOCUS6070"/>
    <property type="gene ID" value="MBELARI_LOCUS6070"/>
</dbReference>
<proteinExistence type="predicted"/>
<keyword evidence="4" id="KW-0995">Kinetochore</keyword>
<dbReference type="PROSITE" id="PS00108">
    <property type="entry name" value="PROTEIN_KINASE_ST"/>
    <property type="match status" value="1"/>
</dbReference>
<evidence type="ECO:0000256" key="1">
    <source>
        <dbReference type="ARBA" id="ARBA00004629"/>
    </source>
</evidence>
<evidence type="ECO:0000256" key="7">
    <source>
        <dbReference type="PROSITE-ProRule" id="PRU10141"/>
    </source>
</evidence>
<evidence type="ECO:0000259" key="9">
    <source>
        <dbReference type="PROSITE" id="PS50011"/>
    </source>
</evidence>
<dbReference type="GO" id="GO:0005634">
    <property type="term" value="C:nucleus"/>
    <property type="evidence" value="ECO:0007669"/>
    <property type="project" value="TreeGrafter"/>
</dbReference>
<evidence type="ECO:0000256" key="8">
    <source>
        <dbReference type="SAM" id="MobiDB-lite"/>
    </source>
</evidence>
<dbReference type="GO" id="GO:0000776">
    <property type="term" value="C:kinetochore"/>
    <property type="evidence" value="ECO:0007669"/>
    <property type="project" value="UniProtKB-KW"/>
</dbReference>
<sequence>MLSTLKALWENGEKNDAAQESLLQFALMSLRALCIQKADPEAEKSMGIKIVQLLLHDLKFQAINNHDDLYRIYEIIFERGQTMPLSEYYRRAYEEGMLRRNKKFYIGWINACNAEENLKIKREAIAKARENIPDIDKDQTFSALANVSELDNTCAIFKRRSTVAALRARKIPNVIITGQRQKMMVPEAVLNGNSNEELLVAKLSDLYRDDDMDISVIEDAEPIGALMNSKKINVEMSKLPRPSLCFAQTNPTINDLSPIVEDQDHENSTNGCPKAPRLVTARPLTEDPSPARAPSGSKKNRVEPEPEIAYGSQSPGLSFTTKITREAQNIFSETVTFQGSRGKELDFDAEQKVVEPTENAQFEVFCDQEKTYVEPAPVKNEQPVDHRKPFAQLNPAANMTFDINEPTVAGTWKMGSTGQKIFTSSPLLAKNQHLSDTMFLELALNASKEKPEEQLDDATKVLAHLSAEQDFDEEAKDKWPGMTMGASTFAKRRSFFTGRSSLKGTAAMPAAPTKQEVRIVNTDEVSPMVDLDSTGIGLPEQNVTSQLNPWSPELRNSIMANFQEMNVHDIAETCSQLRVGSLLKVSGEEFAVDGLLGEGGFAKVYRARNEEGLAVALKYEVPSCAWEAYILQAVHNRISTEIGPAIMKIDDMYIFRNASLIVNEYLSMGNMLQCINNVAGEVSYSVVLHLFIQLARILKEVHAARIIHGDVKPDNVMFIGKLPEGLSLHADDLLSAEPIIRLIDWGRAIDLSSLPNGASFRGRAGTQCFDCPEMLNDRPWTYQTDYFSFAASLHVGIFKTYGKVVEDTNGFMFEKPLPRRRPEAPYIREVIFQMLNIPSCEAIPSWDNIIEKLTTAFKLTFRSTQWAEEAKRYNAAIVNFKPGC</sequence>
<comment type="subcellular location">
    <subcellularLocation>
        <location evidence="1">Chromosome</location>
        <location evidence="1">Centromere</location>
        <location evidence="1">Kinetochore</location>
    </subcellularLocation>
</comment>
<dbReference type="AlphaFoldDB" id="A0AAF3JA41"/>
<dbReference type="GO" id="GO:0005524">
    <property type="term" value="F:ATP binding"/>
    <property type="evidence" value="ECO:0007669"/>
    <property type="project" value="UniProtKB-UniRule"/>
</dbReference>
<evidence type="ECO:0000256" key="4">
    <source>
        <dbReference type="ARBA" id="ARBA00022838"/>
    </source>
</evidence>
<organism evidence="10 11">
    <name type="scientific">Mesorhabditis belari</name>
    <dbReference type="NCBI Taxonomy" id="2138241"/>
    <lineage>
        <taxon>Eukaryota</taxon>
        <taxon>Metazoa</taxon>
        <taxon>Ecdysozoa</taxon>
        <taxon>Nematoda</taxon>
        <taxon>Chromadorea</taxon>
        <taxon>Rhabditida</taxon>
        <taxon>Rhabditina</taxon>
        <taxon>Rhabditomorpha</taxon>
        <taxon>Rhabditoidea</taxon>
        <taxon>Rhabditidae</taxon>
        <taxon>Mesorhabditinae</taxon>
        <taxon>Mesorhabditis</taxon>
    </lineage>
</organism>
<dbReference type="PROSITE" id="PS50011">
    <property type="entry name" value="PROTEIN_KINASE_DOM"/>
    <property type="match status" value="1"/>
</dbReference>
<dbReference type="Pfam" id="PF00069">
    <property type="entry name" value="Pkinase"/>
    <property type="match status" value="1"/>
</dbReference>
<dbReference type="InterPro" id="IPR000719">
    <property type="entry name" value="Prot_kinase_dom"/>
</dbReference>
<dbReference type="GO" id="GO:0051754">
    <property type="term" value="P:meiotic sister chromatid cohesion, centromeric"/>
    <property type="evidence" value="ECO:0007669"/>
    <property type="project" value="TreeGrafter"/>
</dbReference>
<keyword evidence="3 7" id="KW-0547">Nucleotide-binding</keyword>
<dbReference type="InterPro" id="IPR017441">
    <property type="entry name" value="Protein_kinase_ATP_BS"/>
</dbReference>
<accession>A0AAF3JA41</accession>
<evidence type="ECO:0000313" key="10">
    <source>
        <dbReference type="Proteomes" id="UP000887575"/>
    </source>
</evidence>
<reference evidence="11" key="1">
    <citation type="submission" date="2024-02" db="UniProtKB">
        <authorList>
            <consortium name="WormBaseParasite"/>
        </authorList>
    </citation>
    <scope>IDENTIFICATION</scope>
</reference>
<keyword evidence="10" id="KW-1185">Reference proteome</keyword>
<dbReference type="PANTHER" id="PTHR14030:SF4">
    <property type="entry name" value="BUB1 KINASE, ISOFORM A-RELATED"/>
    <property type="match status" value="1"/>
</dbReference>
<dbReference type="Proteomes" id="UP000887575">
    <property type="component" value="Unassembled WGS sequence"/>
</dbReference>
<keyword evidence="6" id="KW-0137">Centromere</keyword>
<evidence type="ECO:0000256" key="3">
    <source>
        <dbReference type="ARBA" id="ARBA00022741"/>
    </source>
</evidence>
<dbReference type="SUPFAM" id="SSF56112">
    <property type="entry name" value="Protein kinase-like (PK-like)"/>
    <property type="match status" value="1"/>
</dbReference>
<dbReference type="InterPro" id="IPR008271">
    <property type="entry name" value="Ser/Thr_kinase_AS"/>
</dbReference>
<dbReference type="GO" id="GO:0007094">
    <property type="term" value="P:mitotic spindle assembly checkpoint signaling"/>
    <property type="evidence" value="ECO:0007669"/>
    <property type="project" value="InterPro"/>
</dbReference>
<evidence type="ECO:0000256" key="6">
    <source>
        <dbReference type="ARBA" id="ARBA00023328"/>
    </source>
</evidence>
<dbReference type="PROSITE" id="PS00107">
    <property type="entry name" value="PROTEIN_KINASE_ATP"/>
    <property type="match status" value="1"/>
</dbReference>
<dbReference type="InterPro" id="IPR015661">
    <property type="entry name" value="Bub1/Mad3"/>
</dbReference>
<protein>
    <recommendedName>
        <fullName evidence="9">Protein kinase domain-containing protein</fullName>
    </recommendedName>
</protein>
<dbReference type="InterPro" id="IPR011009">
    <property type="entry name" value="Kinase-like_dom_sf"/>
</dbReference>
<feature type="region of interest" description="Disordered" evidence="8">
    <location>
        <begin position="262"/>
        <end position="317"/>
    </location>
</feature>